<dbReference type="Proteomes" id="UP000285278">
    <property type="component" value="Unassembled WGS sequence"/>
</dbReference>
<gene>
    <name evidence="1" type="primary">casA</name>
    <name evidence="1" type="ORF">D3M95_08225</name>
</gene>
<evidence type="ECO:0000313" key="2">
    <source>
        <dbReference type="Proteomes" id="UP000285278"/>
    </source>
</evidence>
<dbReference type="CDD" id="cd09729">
    <property type="entry name" value="Cse1_I-E"/>
    <property type="match status" value="1"/>
</dbReference>
<dbReference type="RefSeq" id="WP_119664988.1">
    <property type="nucleotide sequence ID" value="NZ_QXJK01000008.1"/>
</dbReference>
<sequence>MSENTAETDVSKFNLLTEPWITVLDQQGVERDISIHEALENGEEYQRLADPLETTNFAILRILLAILYRVWDADDLDDEDTALELWQSLWEAPTLLSDEVKSYLDEWSYRFNLRDPEYPFFQVPDLHTSKNSVGDLALLIPDVGALFSMRTEVSELTATEAARALVHCQAYDFSGIKSGAVGDDRVKGGRGYPIGIGWAGWLGGTVLHGDNLKETLLLNFAPQHGPELAGHSGDDLPIWELPQLTSSARKEPRFDPKSPERTRATGPVELLTWPQRRIRLFWKDEKAIGVLISNGDPVGYTRQYGVEKMTPWRYSDPQSKKAKTLVYMPRAFDPGRALWRSLSGILPLARAQQAKSKFGANGTVDASKPPKTVEWLSTLLLDGQAGIDESKRIRVSTVSMSYGSQSSSYGTIATDSLSIGTALLAPEQEDLREAARSGVELSDQVAWETGNFYRKLVFAGSGEFPSDADDIRSRFYAAIDVPFREWLLTLTPSVVPSTAIDVWQKTLRTTAERVGRDLLDDVSPQAWAGRWHADSKFRITAGSAHLQFRRNLTKILGQVNPVDRNNEKEGSS</sequence>
<protein>
    <submittedName>
        <fullName evidence="1">Type I-E CRISPR-associated protein Cse1/CasA</fullName>
    </submittedName>
</protein>
<dbReference type="EMBL" id="QXJK01000008">
    <property type="protein sequence ID" value="RIX34294.1"/>
    <property type="molecule type" value="Genomic_DNA"/>
</dbReference>
<dbReference type="NCBIfam" id="TIGR02547">
    <property type="entry name" value="casA_cse1"/>
    <property type="match status" value="1"/>
</dbReference>
<dbReference type="AlphaFoldDB" id="A0A418Q687"/>
<comment type="caution">
    <text evidence="1">The sequence shown here is derived from an EMBL/GenBank/DDBJ whole genome shotgun (WGS) entry which is preliminary data.</text>
</comment>
<reference evidence="1 2" key="1">
    <citation type="submission" date="2018-09" db="EMBL/GenBank/DDBJ databases">
        <title>Optimization and identification of Corynebacterium falsenii FN1-14 from fish paste.</title>
        <authorList>
            <person name="Daroonpunt R."/>
            <person name="Tanasupawat S."/>
        </authorList>
    </citation>
    <scope>NUCLEOTIDE SEQUENCE [LARGE SCALE GENOMIC DNA]</scope>
    <source>
        <strain evidence="1 2">FN1-14</strain>
    </source>
</reference>
<dbReference type="STRING" id="1451189.CFAL_01940"/>
<dbReference type="Pfam" id="PF09481">
    <property type="entry name" value="CRISPR_Cse1"/>
    <property type="match status" value="1"/>
</dbReference>
<organism evidence="1 2">
    <name type="scientific">Corynebacterium falsenii</name>
    <dbReference type="NCBI Taxonomy" id="108486"/>
    <lineage>
        <taxon>Bacteria</taxon>
        <taxon>Bacillati</taxon>
        <taxon>Actinomycetota</taxon>
        <taxon>Actinomycetes</taxon>
        <taxon>Mycobacteriales</taxon>
        <taxon>Corynebacteriaceae</taxon>
        <taxon>Corynebacterium</taxon>
    </lineage>
</organism>
<dbReference type="InterPro" id="IPR013381">
    <property type="entry name" value="CRISPR-assoc_prot_Cse1"/>
</dbReference>
<dbReference type="Gene3D" id="1.10.132.100">
    <property type="match status" value="1"/>
</dbReference>
<proteinExistence type="predicted"/>
<name>A0A418Q687_9CORY</name>
<accession>A0A418Q687</accession>
<keyword evidence="2" id="KW-1185">Reference proteome</keyword>
<dbReference type="OrthoDB" id="3187690at2"/>
<evidence type="ECO:0000313" key="1">
    <source>
        <dbReference type="EMBL" id="RIX34294.1"/>
    </source>
</evidence>